<dbReference type="AlphaFoldDB" id="A0A1H1VW79"/>
<accession>A0A1H1VW79</accession>
<dbReference type="Proteomes" id="UP000198751">
    <property type="component" value="Chromosome I"/>
</dbReference>
<protein>
    <recommendedName>
        <fullName evidence="3">HNH endonuclease</fullName>
    </recommendedName>
</protein>
<gene>
    <name evidence="1" type="ORF">SAMN04489743_1131</name>
</gene>
<evidence type="ECO:0000313" key="2">
    <source>
        <dbReference type="Proteomes" id="UP000198751"/>
    </source>
</evidence>
<sequence>MVNFWWVNQGQSYKWESALGIMWAPYVNEDGRSQHHWERMDRVRPGDIVINYADTQIRSVSTALTGARPAANPHVGLTELEWERDGREVKLRMQELEVPLPLSDIPEALRRAWKSYGSPFNIKGGVNQGYLFELPRAAGLWIMDVLSLVAEPGDDLSDLAADNDEDEADAVIVVGADGTVVVKLRAEHNQLKKHLFGGKQDGECALCGKLLPKGLLVTSHIKKRAECSPVERVDKRVVMAACALGCDAVFERGYIKVNPAGVIEVGPRQAATEHLSAFVADLVGKKVAAFGPHTAKYFAWHSKWHAGKARRGVPVLR</sequence>
<keyword evidence="2" id="KW-1185">Reference proteome</keyword>
<reference evidence="2" key="1">
    <citation type="submission" date="2016-10" db="EMBL/GenBank/DDBJ databases">
        <authorList>
            <person name="Varghese N."/>
            <person name="Submissions S."/>
        </authorList>
    </citation>
    <scope>NUCLEOTIDE SEQUENCE [LARGE SCALE GENOMIC DNA]</scope>
    <source>
        <strain evidence="2">IMMIB L-1606</strain>
    </source>
</reference>
<evidence type="ECO:0008006" key="3">
    <source>
        <dbReference type="Google" id="ProtNLM"/>
    </source>
</evidence>
<dbReference type="RefSeq" id="WP_091718306.1">
    <property type="nucleotide sequence ID" value="NZ_LT629779.1"/>
</dbReference>
<evidence type="ECO:0000313" key="1">
    <source>
        <dbReference type="EMBL" id="SDS89134.1"/>
    </source>
</evidence>
<proteinExistence type="predicted"/>
<organism evidence="1 2">
    <name type="scientific">Pseudarthrobacter equi</name>
    <dbReference type="NCBI Taxonomy" id="728066"/>
    <lineage>
        <taxon>Bacteria</taxon>
        <taxon>Bacillati</taxon>
        <taxon>Actinomycetota</taxon>
        <taxon>Actinomycetes</taxon>
        <taxon>Micrococcales</taxon>
        <taxon>Micrococcaceae</taxon>
        <taxon>Pseudarthrobacter</taxon>
    </lineage>
</organism>
<dbReference type="EMBL" id="LT629779">
    <property type="protein sequence ID" value="SDS89134.1"/>
    <property type="molecule type" value="Genomic_DNA"/>
</dbReference>
<name>A0A1H1VW79_9MICC</name>
<dbReference type="OrthoDB" id="3650427at2"/>